<dbReference type="Proteomes" id="UP000318313">
    <property type="component" value="Chromosome"/>
</dbReference>
<proteinExistence type="predicted"/>
<protein>
    <submittedName>
        <fullName evidence="1">Uncharacterized protein</fullName>
    </submittedName>
</protein>
<gene>
    <name evidence="1" type="ORF">Enr17x_41970</name>
</gene>
<organism evidence="1 2">
    <name type="scientific">Gimesia fumaroli</name>
    <dbReference type="NCBI Taxonomy" id="2527976"/>
    <lineage>
        <taxon>Bacteria</taxon>
        <taxon>Pseudomonadati</taxon>
        <taxon>Planctomycetota</taxon>
        <taxon>Planctomycetia</taxon>
        <taxon>Planctomycetales</taxon>
        <taxon>Planctomycetaceae</taxon>
        <taxon>Gimesia</taxon>
    </lineage>
</organism>
<name>A0A518IGC6_9PLAN</name>
<dbReference type="RefSeq" id="WP_145311502.1">
    <property type="nucleotide sequence ID" value="NZ_CP037452.1"/>
</dbReference>
<keyword evidence="2" id="KW-1185">Reference proteome</keyword>
<reference evidence="1 2" key="1">
    <citation type="submission" date="2019-03" db="EMBL/GenBank/DDBJ databases">
        <title>Deep-cultivation of Planctomycetes and their phenomic and genomic characterization uncovers novel biology.</title>
        <authorList>
            <person name="Wiegand S."/>
            <person name="Jogler M."/>
            <person name="Boedeker C."/>
            <person name="Pinto D."/>
            <person name="Vollmers J."/>
            <person name="Rivas-Marin E."/>
            <person name="Kohn T."/>
            <person name="Peeters S.H."/>
            <person name="Heuer A."/>
            <person name="Rast P."/>
            <person name="Oberbeckmann S."/>
            <person name="Bunk B."/>
            <person name="Jeske O."/>
            <person name="Meyerdierks A."/>
            <person name="Storesund J.E."/>
            <person name="Kallscheuer N."/>
            <person name="Luecker S."/>
            <person name="Lage O.M."/>
            <person name="Pohl T."/>
            <person name="Merkel B.J."/>
            <person name="Hornburger P."/>
            <person name="Mueller R.-W."/>
            <person name="Bruemmer F."/>
            <person name="Labrenz M."/>
            <person name="Spormann A.M."/>
            <person name="Op den Camp H."/>
            <person name="Overmann J."/>
            <person name="Amann R."/>
            <person name="Jetten M.S.M."/>
            <person name="Mascher T."/>
            <person name="Medema M.H."/>
            <person name="Devos D.P."/>
            <person name="Kaster A.-K."/>
            <person name="Ovreas L."/>
            <person name="Rohde M."/>
            <person name="Galperin M.Y."/>
            <person name="Jogler C."/>
        </authorList>
    </citation>
    <scope>NUCLEOTIDE SEQUENCE [LARGE SCALE GENOMIC DNA]</scope>
    <source>
        <strain evidence="1 2">Enr17</strain>
    </source>
</reference>
<evidence type="ECO:0000313" key="1">
    <source>
        <dbReference type="EMBL" id="QDV52137.1"/>
    </source>
</evidence>
<dbReference type="SUPFAM" id="SSF57938">
    <property type="entry name" value="DnaJ/Hsp40 cysteine-rich domain"/>
    <property type="match status" value="1"/>
</dbReference>
<evidence type="ECO:0000313" key="2">
    <source>
        <dbReference type="Proteomes" id="UP000318313"/>
    </source>
</evidence>
<dbReference type="InterPro" id="IPR036410">
    <property type="entry name" value="HSP_DnaJ_Cys-rich_dom_sf"/>
</dbReference>
<accession>A0A518IGC6</accession>
<dbReference type="AlphaFoldDB" id="A0A518IGC6"/>
<sequence>MPEEEKKGQRLGRVCPVCKGTGLDKTAHRRYTTGGHDDRSCSSCHGECYIYEDDEMQGHSDY</sequence>
<dbReference type="KEGG" id="gfm:Enr17x_41970"/>
<dbReference type="EMBL" id="CP037452">
    <property type="protein sequence ID" value="QDV52137.1"/>
    <property type="molecule type" value="Genomic_DNA"/>
</dbReference>